<dbReference type="RefSeq" id="WP_089800170.1">
    <property type="nucleotide sequence ID" value="NZ_BJYE01000006.1"/>
</dbReference>
<comment type="caution">
    <text evidence="2">The sequence shown here is derived from an EMBL/GenBank/DDBJ whole genome shotgun (WGS) entry which is preliminary data.</text>
</comment>
<evidence type="ECO:0000313" key="3">
    <source>
        <dbReference type="Proteomes" id="UP000321400"/>
    </source>
</evidence>
<feature type="transmembrane region" description="Helical" evidence="1">
    <location>
        <begin position="132"/>
        <end position="156"/>
    </location>
</feature>
<keyword evidence="1" id="KW-0812">Transmembrane</keyword>
<dbReference type="PANTHER" id="PTHR39419:SF1">
    <property type="entry name" value="SLL0814 PROTEIN"/>
    <property type="match status" value="1"/>
</dbReference>
<dbReference type="AlphaFoldDB" id="A0A511WZS0"/>
<dbReference type="PANTHER" id="PTHR39419">
    <property type="entry name" value="SLL0814 PROTEIN"/>
    <property type="match status" value="1"/>
</dbReference>
<evidence type="ECO:0000256" key="1">
    <source>
        <dbReference type="SAM" id="Phobius"/>
    </source>
</evidence>
<evidence type="ECO:0000313" key="2">
    <source>
        <dbReference type="EMBL" id="GEN56187.1"/>
    </source>
</evidence>
<organism evidence="2 3">
    <name type="scientific">Halolactibacillus alkaliphilus</name>
    <dbReference type="NCBI Taxonomy" id="442899"/>
    <lineage>
        <taxon>Bacteria</taxon>
        <taxon>Bacillati</taxon>
        <taxon>Bacillota</taxon>
        <taxon>Bacilli</taxon>
        <taxon>Bacillales</taxon>
        <taxon>Bacillaceae</taxon>
        <taxon>Halolactibacillus</taxon>
    </lineage>
</organism>
<feature type="transmembrane region" description="Helical" evidence="1">
    <location>
        <begin position="37"/>
        <end position="53"/>
    </location>
</feature>
<keyword evidence="1" id="KW-0472">Membrane</keyword>
<feature type="transmembrane region" description="Helical" evidence="1">
    <location>
        <begin position="60"/>
        <end position="79"/>
    </location>
</feature>
<dbReference type="EMBL" id="BJYE01000006">
    <property type="protein sequence ID" value="GEN56187.1"/>
    <property type="molecule type" value="Genomic_DNA"/>
</dbReference>
<evidence type="ECO:0008006" key="4">
    <source>
        <dbReference type="Google" id="ProtNLM"/>
    </source>
</evidence>
<reference evidence="2 3" key="1">
    <citation type="submission" date="2019-07" db="EMBL/GenBank/DDBJ databases">
        <title>Whole genome shotgun sequence of Halolactibacillus alkaliphilus NBRC 103919.</title>
        <authorList>
            <person name="Hosoyama A."/>
            <person name="Uohara A."/>
            <person name="Ohji S."/>
            <person name="Ichikawa N."/>
        </authorList>
    </citation>
    <scope>NUCLEOTIDE SEQUENCE [LARGE SCALE GENOMIC DNA]</scope>
    <source>
        <strain evidence="2 3">NBRC 103919</strain>
    </source>
</reference>
<feature type="transmembrane region" description="Helical" evidence="1">
    <location>
        <begin position="200"/>
        <end position="229"/>
    </location>
</feature>
<keyword evidence="3" id="KW-1185">Reference proteome</keyword>
<sequence length="243" mass="28103">MKRKPILLPVFLAWYTIGVILQVFFTVPDVLAFSKPLFLIFYSFSLVELIWLYEKKGRHLIVASAIVAIVTFFIEVLSVETGFPFGEYDYTTVLGPLVFGVPFTIALAWVGVLLNSLLLSSQKNRWRRAVETGFWIVVIDLILDPVAIFESFWTWYNPGTVHYFNIPITNFISWFIIGAVLSLLFPLYQRPKMLKRTNAFIYQLMLLMFGLLALKHGEIIIFSLSLLFILMAEGKYRYDCRQS</sequence>
<feature type="transmembrane region" description="Helical" evidence="1">
    <location>
        <begin position="168"/>
        <end position="188"/>
    </location>
</feature>
<dbReference type="STRING" id="442899.SAMN05720591_104123"/>
<gene>
    <name evidence="2" type="ORF">HAL01_06510</name>
</gene>
<accession>A0A511WZS0</accession>
<proteinExistence type="predicted"/>
<dbReference type="InterPro" id="IPR007354">
    <property type="entry name" value="CruF-like"/>
</dbReference>
<keyword evidence="1" id="KW-1133">Transmembrane helix</keyword>
<name>A0A511WZS0_9BACI</name>
<dbReference type="OrthoDB" id="9811293at2"/>
<dbReference type="Pfam" id="PF04240">
    <property type="entry name" value="Caroten_synth"/>
    <property type="match status" value="1"/>
</dbReference>
<protein>
    <recommendedName>
        <fullName evidence="4">Carotenoid biosynthesis protein</fullName>
    </recommendedName>
</protein>
<feature type="transmembrane region" description="Helical" evidence="1">
    <location>
        <begin position="7"/>
        <end position="25"/>
    </location>
</feature>
<dbReference type="Proteomes" id="UP000321400">
    <property type="component" value="Unassembled WGS sequence"/>
</dbReference>
<feature type="transmembrane region" description="Helical" evidence="1">
    <location>
        <begin position="99"/>
        <end position="120"/>
    </location>
</feature>